<sequence>MADQHTRVYIADSKVSWIAAEILRSNGNTIDVQTFPDPSEENLDDHPQTPTQRTVAKDSVCLQNALPDEGCEDMVNLNYLHEAAILYNLKARFHGGLPYTYTGPICIAVNPVRQSL</sequence>
<evidence type="ECO:0000256" key="4">
    <source>
        <dbReference type="ARBA" id="ARBA00023175"/>
    </source>
</evidence>
<keyword evidence="5 6" id="KW-0009">Actin-binding</keyword>
<evidence type="ECO:0000256" key="6">
    <source>
        <dbReference type="PROSITE-ProRule" id="PRU00782"/>
    </source>
</evidence>
<dbReference type="GO" id="GO:0016459">
    <property type="term" value="C:myosin complex"/>
    <property type="evidence" value="ECO:0007669"/>
    <property type="project" value="UniProtKB-KW"/>
</dbReference>
<dbReference type="VEuPathDB" id="FungiDB:H257_10288"/>
<reference evidence="9 10" key="1">
    <citation type="submission" date="2019-06" db="EMBL/GenBank/DDBJ databases">
        <title>Genomics analysis of Aphanomyces spp. identifies a new class of oomycete effector associated with host adaptation.</title>
        <authorList>
            <person name="Gaulin E."/>
        </authorList>
    </citation>
    <scope>NUCLEOTIDE SEQUENCE [LARGE SCALE GENOMIC DNA]</scope>
    <source>
        <strain evidence="9 10">E</strain>
    </source>
</reference>
<evidence type="ECO:0000256" key="3">
    <source>
        <dbReference type="ARBA" id="ARBA00023123"/>
    </source>
</evidence>
<dbReference type="PANTHER" id="PTHR13140">
    <property type="entry name" value="MYOSIN"/>
    <property type="match status" value="1"/>
</dbReference>
<keyword evidence="2" id="KW-0067">ATP-binding</keyword>
<evidence type="ECO:0000313" key="10">
    <source>
        <dbReference type="Proteomes" id="UP000469452"/>
    </source>
</evidence>
<evidence type="ECO:0000256" key="5">
    <source>
        <dbReference type="ARBA" id="ARBA00023203"/>
    </source>
</evidence>
<dbReference type="EMBL" id="VJMI01010774">
    <property type="protein sequence ID" value="KAF0754721.1"/>
    <property type="molecule type" value="Genomic_DNA"/>
</dbReference>
<evidence type="ECO:0000313" key="9">
    <source>
        <dbReference type="EMBL" id="KAF0754721.1"/>
    </source>
</evidence>
<dbReference type="InterPro" id="IPR001609">
    <property type="entry name" value="Myosin_head_motor_dom-like"/>
</dbReference>
<dbReference type="PROSITE" id="PS51456">
    <property type="entry name" value="MYOSIN_MOTOR"/>
    <property type="match status" value="1"/>
</dbReference>
<keyword evidence="3 6" id="KW-0518">Myosin</keyword>
<dbReference type="Pfam" id="PF00063">
    <property type="entry name" value="Myosin_head"/>
    <property type="match status" value="1"/>
</dbReference>
<dbReference type="SUPFAM" id="SSF52540">
    <property type="entry name" value="P-loop containing nucleoside triphosphate hydrolases"/>
    <property type="match status" value="1"/>
</dbReference>
<comment type="similarity">
    <text evidence="6">Belongs to the TRAFAC class myosin-kinesin ATPase superfamily. Myosin family.</text>
</comment>
<dbReference type="InterPro" id="IPR036961">
    <property type="entry name" value="Kinesin_motor_dom_sf"/>
</dbReference>
<proteinExistence type="inferred from homology"/>
<dbReference type="GO" id="GO:0051015">
    <property type="term" value="F:actin filament binding"/>
    <property type="evidence" value="ECO:0007669"/>
    <property type="project" value="TreeGrafter"/>
</dbReference>
<evidence type="ECO:0000256" key="2">
    <source>
        <dbReference type="ARBA" id="ARBA00022840"/>
    </source>
</evidence>
<keyword evidence="4" id="KW-0505">Motor protein</keyword>
<gene>
    <name evidence="9" type="ORF">AaE_005225</name>
</gene>
<dbReference type="GO" id="GO:0005737">
    <property type="term" value="C:cytoplasm"/>
    <property type="evidence" value="ECO:0007669"/>
    <property type="project" value="TreeGrafter"/>
</dbReference>
<dbReference type="GO" id="GO:0000146">
    <property type="term" value="F:microfilament motor activity"/>
    <property type="evidence" value="ECO:0007669"/>
    <property type="project" value="TreeGrafter"/>
</dbReference>
<evidence type="ECO:0000259" key="8">
    <source>
        <dbReference type="PROSITE" id="PS51456"/>
    </source>
</evidence>
<name>A0A6A5AG49_APHAT</name>
<dbReference type="GO" id="GO:0005524">
    <property type="term" value="F:ATP binding"/>
    <property type="evidence" value="ECO:0007669"/>
    <property type="project" value="UniProtKB-KW"/>
</dbReference>
<accession>A0A6A5AG49</accession>
<dbReference type="Proteomes" id="UP000469452">
    <property type="component" value="Unassembled WGS sequence"/>
</dbReference>
<organism evidence="9 10">
    <name type="scientific">Aphanomyces astaci</name>
    <name type="common">Crayfish plague agent</name>
    <dbReference type="NCBI Taxonomy" id="112090"/>
    <lineage>
        <taxon>Eukaryota</taxon>
        <taxon>Sar</taxon>
        <taxon>Stramenopiles</taxon>
        <taxon>Oomycota</taxon>
        <taxon>Saprolegniomycetes</taxon>
        <taxon>Saprolegniales</taxon>
        <taxon>Verrucalvaceae</taxon>
        <taxon>Aphanomyces</taxon>
    </lineage>
</organism>
<evidence type="ECO:0000256" key="7">
    <source>
        <dbReference type="SAM" id="MobiDB-lite"/>
    </source>
</evidence>
<dbReference type="InterPro" id="IPR027417">
    <property type="entry name" value="P-loop_NTPase"/>
</dbReference>
<dbReference type="AlphaFoldDB" id="A0A6A5AG49"/>
<protein>
    <recommendedName>
        <fullName evidence="8">Myosin motor domain-containing protein</fullName>
    </recommendedName>
</protein>
<dbReference type="PANTHER" id="PTHR13140:SF706">
    <property type="entry name" value="DILUTE CLASS UNCONVENTIONAL MYOSIN, ISOFORM C"/>
    <property type="match status" value="1"/>
</dbReference>
<keyword evidence="1" id="KW-0547">Nucleotide-binding</keyword>
<feature type="region of interest" description="Disordered" evidence="7">
    <location>
        <begin position="29"/>
        <end position="56"/>
    </location>
</feature>
<dbReference type="GO" id="GO:0016020">
    <property type="term" value="C:membrane"/>
    <property type="evidence" value="ECO:0007669"/>
    <property type="project" value="TreeGrafter"/>
</dbReference>
<comment type="caution">
    <text evidence="9">The sequence shown here is derived from an EMBL/GenBank/DDBJ whole genome shotgun (WGS) entry which is preliminary data.</text>
</comment>
<evidence type="ECO:0000256" key="1">
    <source>
        <dbReference type="ARBA" id="ARBA00022741"/>
    </source>
</evidence>
<dbReference type="GO" id="GO:0007015">
    <property type="term" value="P:actin filament organization"/>
    <property type="evidence" value="ECO:0007669"/>
    <property type="project" value="TreeGrafter"/>
</dbReference>
<comment type="caution">
    <text evidence="6">Lacks conserved residue(s) required for the propagation of feature annotation.</text>
</comment>
<feature type="domain" description="Myosin motor" evidence="8">
    <location>
        <begin position="69"/>
        <end position="116"/>
    </location>
</feature>
<dbReference type="Gene3D" id="3.40.850.10">
    <property type="entry name" value="Kinesin motor domain"/>
    <property type="match status" value="1"/>
</dbReference>